<evidence type="ECO:0000256" key="1">
    <source>
        <dbReference type="SAM" id="SignalP"/>
    </source>
</evidence>
<proteinExistence type="predicted"/>
<keyword evidence="3" id="KW-1185">Reference proteome</keyword>
<sequence>MKTLTAIIFVFLSTYCYAQRPMAVSENLLSNGSAYPVTWKGLSSFPKFQFHSYQVVEGKTGWTKSKYNSRLFSRLETASSNHKGSYLMASQAGDSAVVNFSRNMDFKGLESAGIVFGGENSSWSIGVPAEIIHSIDNYVALIETTSTDSAWRLIVTQQLDAQFGASFSGWLTNGDQRIDIRPVFNYQEGKKKGIIELMTIEEVALKGFEFFENARAIGAVQLGPQKKQFTVWFANDLDSQTEFIVAISCAGLLRDYMNTMD</sequence>
<protein>
    <submittedName>
        <fullName evidence="2">Uncharacterized protein</fullName>
    </submittedName>
</protein>
<feature type="chain" id="PRO_5045404749" evidence="1">
    <location>
        <begin position="19"/>
        <end position="261"/>
    </location>
</feature>
<feature type="signal peptide" evidence="1">
    <location>
        <begin position="1"/>
        <end position="18"/>
    </location>
</feature>
<comment type="caution">
    <text evidence="2">The sequence shown here is derived from an EMBL/GenBank/DDBJ whole genome shotgun (WGS) entry which is preliminary data.</text>
</comment>
<organism evidence="2 3">
    <name type="scientific">Mariniradius sediminis</name>
    <dbReference type="NCBI Taxonomy" id="2909237"/>
    <lineage>
        <taxon>Bacteria</taxon>
        <taxon>Pseudomonadati</taxon>
        <taxon>Bacteroidota</taxon>
        <taxon>Cytophagia</taxon>
        <taxon>Cytophagales</taxon>
        <taxon>Cyclobacteriaceae</taxon>
        <taxon>Mariniradius</taxon>
    </lineage>
</organism>
<keyword evidence="1" id="KW-0732">Signal</keyword>
<dbReference type="EMBL" id="JAKEVZ010000001">
    <property type="protein sequence ID" value="MCF1749798.1"/>
    <property type="molecule type" value="Genomic_DNA"/>
</dbReference>
<dbReference type="Proteomes" id="UP001201449">
    <property type="component" value="Unassembled WGS sequence"/>
</dbReference>
<evidence type="ECO:0000313" key="2">
    <source>
        <dbReference type="EMBL" id="MCF1749798.1"/>
    </source>
</evidence>
<gene>
    <name evidence="2" type="ORF">L0U89_01840</name>
</gene>
<dbReference type="RefSeq" id="WP_234859951.1">
    <property type="nucleotide sequence ID" value="NZ_JAKEVZ010000001.1"/>
</dbReference>
<reference evidence="2 3" key="1">
    <citation type="submission" date="2022-01" db="EMBL/GenBank/DDBJ databases">
        <title>Mariniradius saccharolyticus sp. nov., isolated from sediment of a river.</title>
        <authorList>
            <person name="Liu H."/>
        </authorList>
    </citation>
    <scope>NUCLEOTIDE SEQUENCE [LARGE SCALE GENOMIC DNA]</scope>
    <source>
        <strain evidence="2 3">RY-2</strain>
    </source>
</reference>
<name>A0ABS9BS69_9BACT</name>
<evidence type="ECO:0000313" key="3">
    <source>
        <dbReference type="Proteomes" id="UP001201449"/>
    </source>
</evidence>
<accession>A0ABS9BS69</accession>